<dbReference type="STRING" id="1121298.SAMN05444401_2598"/>
<keyword evidence="2" id="KW-1185">Reference proteome</keyword>
<proteinExistence type="predicted"/>
<dbReference type="EMBL" id="FQZO01000004">
    <property type="protein sequence ID" value="SHJ28386.1"/>
    <property type="molecule type" value="Genomic_DNA"/>
</dbReference>
<gene>
    <name evidence="1" type="ORF">SAMN05444401_2598</name>
</gene>
<evidence type="ECO:0000313" key="1">
    <source>
        <dbReference type="EMBL" id="SHJ28386.1"/>
    </source>
</evidence>
<dbReference type="RefSeq" id="WP_143148611.1">
    <property type="nucleotide sequence ID" value="NZ_FQZO01000004.1"/>
</dbReference>
<evidence type="ECO:0000313" key="2">
    <source>
        <dbReference type="Proteomes" id="UP000184080"/>
    </source>
</evidence>
<sequence>MSIKKYEDEGKKEMIDYLEKKYNEKFVMEYFTPLGNGFNRPTYEQGFVRLEDDKLTKFTVQRRKNEEGKGYYFTDGYAFRIAEREFLKEIDKIAKDFFQEYMLTTYITTTAPEFTKYSYDKNLNLNEMLNKETRVMISARVYINSRDIIDKNKEAKKIYLFMNKIKENKYWGFMTFLYFESDVFNKLEYEKLALMKLEEVETKLNVKNSTFSEVNKDMTINDSEKDIIYKFQN</sequence>
<dbReference type="AlphaFoldDB" id="A0A1M6I1P2"/>
<accession>A0A1M6I1P2</accession>
<dbReference type="Proteomes" id="UP000184080">
    <property type="component" value="Unassembled WGS sequence"/>
</dbReference>
<name>A0A1M6I1P2_9CLOT</name>
<reference evidence="1 2" key="1">
    <citation type="submission" date="2016-11" db="EMBL/GenBank/DDBJ databases">
        <authorList>
            <person name="Jaros S."/>
            <person name="Januszkiewicz K."/>
            <person name="Wedrychowicz H."/>
        </authorList>
    </citation>
    <scope>NUCLEOTIDE SEQUENCE [LARGE SCALE GENOMIC DNA]</scope>
    <source>
        <strain evidence="1 2">DSM 21864</strain>
    </source>
</reference>
<protein>
    <submittedName>
        <fullName evidence="1">Uncharacterized protein</fullName>
    </submittedName>
</protein>
<organism evidence="1 2">
    <name type="scientific">Clostridium amylolyticum</name>
    <dbReference type="NCBI Taxonomy" id="1121298"/>
    <lineage>
        <taxon>Bacteria</taxon>
        <taxon>Bacillati</taxon>
        <taxon>Bacillota</taxon>
        <taxon>Clostridia</taxon>
        <taxon>Eubacteriales</taxon>
        <taxon>Clostridiaceae</taxon>
        <taxon>Clostridium</taxon>
    </lineage>
</organism>